<name>A0AC34FIY0_9BILA</name>
<accession>A0AC34FIY0</accession>
<evidence type="ECO:0000313" key="1">
    <source>
        <dbReference type="Proteomes" id="UP000887579"/>
    </source>
</evidence>
<reference evidence="2" key="1">
    <citation type="submission" date="2022-11" db="UniProtKB">
        <authorList>
            <consortium name="WormBaseParasite"/>
        </authorList>
    </citation>
    <scope>IDENTIFICATION</scope>
</reference>
<organism evidence="1 2">
    <name type="scientific">Panagrolaimus sp. ES5</name>
    <dbReference type="NCBI Taxonomy" id="591445"/>
    <lineage>
        <taxon>Eukaryota</taxon>
        <taxon>Metazoa</taxon>
        <taxon>Ecdysozoa</taxon>
        <taxon>Nematoda</taxon>
        <taxon>Chromadorea</taxon>
        <taxon>Rhabditida</taxon>
        <taxon>Tylenchina</taxon>
        <taxon>Panagrolaimomorpha</taxon>
        <taxon>Panagrolaimoidea</taxon>
        <taxon>Panagrolaimidae</taxon>
        <taxon>Panagrolaimus</taxon>
    </lineage>
</organism>
<protein>
    <submittedName>
        <fullName evidence="2">Uncharacterized protein</fullName>
    </submittedName>
</protein>
<proteinExistence type="predicted"/>
<dbReference type="Proteomes" id="UP000887579">
    <property type="component" value="Unplaced"/>
</dbReference>
<sequence length="84" mass="9641">MYFEYAESGIFPVMNKIPDRQKGKDSSKKKPIVNDSEMSFADFDDIDSPPPKKTKSEVKRPTKQTAKKVKASTKKKNPSMRHHQ</sequence>
<evidence type="ECO:0000313" key="2">
    <source>
        <dbReference type="WBParaSite" id="ES5_v2.g17271.t1"/>
    </source>
</evidence>
<dbReference type="WBParaSite" id="ES5_v2.g17271.t1">
    <property type="protein sequence ID" value="ES5_v2.g17271.t1"/>
    <property type="gene ID" value="ES5_v2.g17271"/>
</dbReference>